<dbReference type="Gene3D" id="3.10.20.440">
    <property type="entry name" value="2Fe-2S iron-sulphur cluster binding domain, sarcosine oxidase, alpha subunit, N-terminal domain"/>
    <property type="match status" value="1"/>
</dbReference>
<evidence type="ECO:0000256" key="4">
    <source>
        <dbReference type="ARBA" id="ARBA00023002"/>
    </source>
</evidence>
<reference evidence="10 11" key="1">
    <citation type="submission" date="2019-03" db="EMBL/GenBank/DDBJ databases">
        <title>Genomic Encyclopedia of Type Strains, Phase IV (KMG-IV): sequencing the most valuable type-strain genomes for metagenomic binning, comparative biology and taxonomic classification.</title>
        <authorList>
            <person name="Goeker M."/>
        </authorList>
    </citation>
    <scope>NUCLEOTIDE SEQUENCE [LARGE SCALE GENOMIC DNA]</scope>
    <source>
        <strain evidence="10 11">DSM 28287</strain>
    </source>
</reference>
<dbReference type="InterPro" id="IPR009051">
    <property type="entry name" value="Helical_ferredxn"/>
</dbReference>
<keyword evidence="5" id="KW-0408">Iron</keyword>
<dbReference type="PANTHER" id="PTHR42783">
    <property type="entry name" value="GLUTAMATE SYNTHASE [NADPH] SMALL CHAIN"/>
    <property type="match status" value="1"/>
</dbReference>
<dbReference type="InterPro" id="IPR006963">
    <property type="entry name" value="Mopterin_OxRdtase_4Fe-4S_dom"/>
</dbReference>
<dbReference type="Gene3D" id="3.30.70.20">
    <property type="match status" value="1"/>
</dbReference>
<comment type="caution">
    <text evidence="10">The sequence shown here is derived from an EMBL/GenBank/DDBJ whole genome shotgun (WGS) entry which is preliminary data.</text>
</comment>
<dbReference type="Pfam" id="PF22117">
    <property type="entry name" value="Fer4_Nqo3"/>
    <property type="match status" value="1"/>
</dbReference>
<dbReference type="InterPro" id="IPR054351">
    <property type="entry name" value="NADH_UbQ_OxRdtase_ferredoxin"/>
</dbReference>
<keyword evidence="2" id="KW-0479">Metal-binding</keyword>
<dbReference type="Gene3D" id="3.50.50.60">
    <property type="entry name" value="FAD/NAD(P)-binding domain"/>
    <property type="match status" value="2"/>
</dbReference>
<dbReference type="PRINTS" id="PR00419">
    <property type="entry name" value="ADXRDTASE"/>
</dbReference>
<dbReference type="SUPFAM" id="SSF53706">
    <property type="entry name" value="Formate dehydrogenase/DMSO reductase, domains 1-3"/>
    <property type="match status" value="1"/>
</dbReference>
<dbReference type="PROSITE" id="PS51085">
    <property type="entry name" value="2FE2S_FER_2"/>
    <property type="match status" value="1"/>
</dbReference>
<keyword evidence="11" id="KW-1185">Reference proteome</keyword>
<keyword evidence="1" id="KW-0004">4Fe-4S</keyword>
<evidence type="ECO:0000313" key="10">
    <source>
        <dbReference type="EMBL" id="TDP50815.1"/>
    </source>
</evidence>
<keyword evidence="3" id="KW-0677">Repeat</keyword>
<dbReference type="InterPro" id="IPR028261">
    <property type="entry name" value="DPD_II"/>
</dbReference>
<feature type="domain" description="4Fe-4S ferredoxin-type" evidence="8">
    <location>
        <begin position="607"/>
        <end position="640"/>
    </location>
</feature>
<dbReference type="InterPro" id="IPR036188">
    <property type="entry name" value="FAD/NAD-bd_sf"/>
</dbReference>
<dbReference type="InterPro" id="IPR023753">
    <property type="entry name" value="FAD/NAD-binding_dom"/>
</dbReference>
<dbReference type="CDD" id="cd00207">
    <property type="entry name" value="fer2"/>
    <property type="match status" value="1"/>
</dbReference>
<gene>
    <name evidence="10" type="ORF">EV211_13615</name>
</gene>
<evidence type="ECO:0000256" key="1">
    <source>
        <dbReference type="ARBA" id="ARBA00022485"/>
    </source>
</evidence>
<dbReference type="PROSITE" id="PS51379">
    <property type="entry name" value="4FE4S_FER_2"/>
    <property type="match status" value="2"/>
</dbReference>
<dbReference type="Gene3D" id="3.40.228.10">
    <property type="entry name" value="Dimethylsulfoxide Reductase, domain 2"/>
    <property type="match status" value="1"/>
</dbReference>
<dbReference type="GO" id="GO:0016491">
    <property type="term" value="F:oxidoreductase activity"/>
    <property type="evidence" value="ECO:0007669"/>
    <property type="project" value="UniProtKB-KW"/>
</dbReference>
<dbReference type="Gene3D" id="3.40.50.740">
    <property type="match status" value="2"/>
</dbReference>
<feature type="domain" description="2Fe-2S ferredoxin-type" evidence="7">
    <location>
        <begin position="2"/>
        <end position="80"/>
    </location>
</feature>
<dbReference type="Pfam" id="PF00384">
    <property type="entry name" value="Molybdopterin"/>
    <property type="match status" value="1"/>
</dbReference>
<dbReference type="Pfam" id="PF13510">
    <property type="entry name" value="Fer2_4"/>
    <property type="match status" value="1"/>
</dbReference>
<evidence type="ECO:0000313" key="11">
    <source>
        <dbReference type="Proteomes" id="UP000295500"/>
    </source>
</evidence>
<dbReference type="AlphaFoldDB" id="A0A4R6PXF0"/>
<dbReference type="SUPFAM" id="SSF54292">
    <property type="entry name" value="2Fe-2S ferredoxin-like"/>
    <property type="match status" value="1"/>
</dbReference>
<dbReference type="Gene3D" id="1.10.1060.10">
    <property type="entry name" value="Alpha-helical ferredoxin"/>
    <property type="match status" value="2"/>
</dbReference>
<dbReference type="Pfam" id="PF07992">
    <property type="entry name" value="Pyr_redox_2"/>
    <property type="match status" value="1"/>
</dbReference>
<dbReference type="Pfam" id="PF04879">
    <property type="entry name" value="Molybdop_Fe4S4"/>
    <property type="match status" value="1"/>
</dbReference>
<evidence type="ECO:0000259" key="9">
    <source>
        <dbReference type="PROSITE" id="PS51669"/>
    </source>
</evidence>
<dbReference type="InterPro" id="IPR036010">
    <property type="entry name" value="2Fe-2S_ferredoxin-like_sf"/>
</dbReference>
<dbReference type="SUPFAM" id="SSF46548">
    <property type="entry name" value="alpha-helical ferredoxin"/>
    <property type="match status" value="1"/>
</dbReference>
<evidence type="ECO:0000259" key="8">
    <source>
        <dbReference type="PROSITE" id="PS51379"/>
    </source>
</evidence>
<dbReference type="InterPro" id="IPR001041">
    <property type="entry name" value="2Fe-2S_ferredoxin-type"/>
</dbReference>
<feature type="domain" description="4Fe-4S ferredoxin-type" evidence="8">
    <location>
        <begin position="650"/>
        <end position="679"/>
    </location>
</feature>
<evidence type="ECO:0000259" key="7">
    <source>
        <dbReference type="PROSITE" id="PS51085"/>
    </source>
</evidence>
<keyword evidence="6" id="KW-0411">Iron-sulfur</keyword>
<dbReference type="EMBL" id="SNXO01000036">
    <property type="protein sequence ID" value="TDP50815.1"/>
    <property type="molecule type" value="Genomic_DNA"/>
</dbReference>
<accession>A0A4R6PXF0</accession>
<proteinExistence type="predicted"/>
<sequence length="1171" mass="128111">MNKFRMNIDGKEVFGLPGQTILEVARENDIFIPTLCFDERTNIYGACGLCVVEVEGNPKLCKACATSIAPGMVVMTNTERVIESRKTNLELLITNHNGDCKGPCSLACPAGTDCQGYVGLVANGEYETANKLIKERIPLPAAIGRVCPHPCEDKCRRGLIDEPISIATIKRFAGDMDLAAESPYVPEIDDETGKSVAIIGGGPMGLSAAYFLREKGHDVTIFESMPKFGGMLRYGIPEYRLPKEVLDDEIDIIQAMGVEMIPDTKVGEDIAFETIRNDYDAVLLGIGAWVSTGVGCPGEDSEGVLGGIDFLRHVVRNESIDFGEKVAIVGGGNTAMDACRTAVRLGAKEVYNIYRRTKDEMPADAIEIEEAEEEGVIFKNLTNPLEIKTDKDGHVNQVVLQCMELGEPDESGRRRPVPIKGKTETIDIDTMILAIGQAVDASIFDCDKTRKNAIAYDEETFMTSIPGVFAGGDCGNDKISIAVEAIADARKASMVIDSYLDGEEIKYEKPYFVERTDITEKTFEDREKLCREAADQLTAAERKDNFSEVVFDGYTEEQAVAEANRCLECGCHDYYECKLVELANEYGVEPERFAGDKNLTEFEDDHPFIVRDPDKCILCGLCVRLCDEVMGVGALGLVNRGFDTVVKPTMEKPLAESGCESCGQCVSCCPTGALQERLTIQKEIPLDTDVTPTTCSYCSVGCSLDLESYGDMLIKANPDKEGFVNEGLCCAKGKWGFDASLLEGKEIDPMIKDGDEFRVTDYHEAFVMAGKKMEAVKVRHGEEAIAVAISDRYTNEEAYAIKKFADVIGAKTFTFNKRKSGVNAVLGMGHEASPNTINELLSTNVIIVPGFIKNRNAVIWNKIKQAAEAGAQVVVINTPDTDTRFDFATKVIDADNNLDFLKRMAKALVDMGKTSEVEGFEDFKKSLDGVESCDESKAVAEMYANAKKAMFVFQQNVLSFEAAELIAEIALVSGHIGKPRDGILEVKPKNNSQGLADMGIYAGAEAMEGVKGLMIFGEDPKDVDLSGLEFLGVSDIFLTDTAVKADVFIPGTGFASTQGTYTNTERRLMPVEKAIDEEVDFNNWEIAAELAHVFEVEFGFEDEFDISAEMNDALPMYKYGEEGEVLGGVFVPYEPKFVAAADAKLVDELPCTDVLMNMMMERIPTPASFTK</sequence>
<dbReference type="PANTHER" id="PTHR42783:SF3">
    <property type="entry name" value="GLUTAMATE SYNTHASE [NADPH] SMALL CHAIN-RELATED"/>
    <property type="match status" value="1"/>
</dbReference>
<dbReference type="RefSeq" id="WP_133529063.1">
    <property type="nucleotide sequence ID" value="NZ_SNXO01000036.1"/>
</dbReference>
<dbReference type="InterPro" id="IPR017896">
    <property type="entry name" value="4Fe4S_Fe-S-bd"/>
</dbReference>
<dbReference type="SMART" id="SM00926">
    <property type="entry name" value="Molybdop_Fe4S4"/>
    <property type="match status" value="1"/>
</dbReference>
<name>A0A4R6PXF0_9FIRM</name>
<dbReference type="PROSITE" id="PS51669">
    <property type="entry name" value="4FE4S_MOW_BIS_MGD"/>
    <property type="match status" value="1"/>
</dbReference>
<dbReference type="GO" id="GO:0046872">
    <property type="term" value="F:metal ion binding"/>
    <property type="evidence" value="ECO:0007669"/>
    <property type="project" value="UniProtKB-KW"/>
</dbReference>
<feature type="domain" description="4Fe-4S Mo/W bis-MGD-type" evidence="9">
    <location>
        <begin position="688"/>
        <end position="744"/>
    </location>
</feature>
<dbReference type="OrthoDB" id="9803192at2"/>
<evidence type="ECO:0000256" key="2">
    <source>
        <dbReference type="ARBA" id="ARBA00022723"/>
    </source>
</evidence>
<dbReference type="GO" id="GO:0051539">
    <property type="term" value="F:4 iron, 4 sulfur cluster binding"/>
    <property type="evidence" value="ECO:0007669"/>
    <property type="project" value="UniProtKB-KW"/>
</dbReference>
<evidence type="ECO:0000256" key="6">
    <source>
        <dbReference type="ARBA" id="ARBA00023014"/>
    </source>
</evidence>
<organism evidence="10 11">
    <name type="scientific">Aminicella lysinilytica</name>
    <dbReference type="NCBI Taxonomy" id="433323"/>
    <lineage>
        <taxon>Bacteria</taxon>
        <taxon>Bacillati</taxon>
        <taxon>Bacillota</taxon>
        <taxon>Clostridia</taxon>
        <taxon>Peptostreptococcales</taxon>
        <taxon>Anaerovoracaceae</taxon>
        <taxon>Aminicella</taxon>
    </lineage>
</organism>
<keyword evidence="4" id="KW-0560">Oxidoreductase</keyword>
<dbReference type="InterPro" id="IPR042204">
    <property type="entry name" value="2Fe-2S-bd_N"/>
</dbReference>
<evidence type="ECO:0000256" key="5">
    <source>
        <dbReference type="ARBA" id="ARBA00023004"/>
    </source>
</evidence>
<dbReference type="InterPro" id="IPR006656">
    <property type="entry name" value="Mopterin_OxRdtase"/>
</dbReference>
<evidence type="ECO:0000256" key="3">
    <source>
        <dbReference type="ARBA" id="ARBA00022737"/>
    </source>
</evidence>
<dbReference type="SUPFAM" id="SSF54862">
    <property type="entry name" value="4Fe-4S ferredoxins"/>
    <property type="match status" value="1"/>
</dbReference>
<dbReference type="Gene3D" id="2.20.25.90">
    <property type="entry name" value="ADC-like domains"/>
    <property type="match status" value="1"/>
</dbReference>
<dbReference type="SUPFAM" id="SSF51971">
    <property type="entry name" value="Nucleotide-binding domain"/>
    <property type="match status" value="1"/>
</dbReference>
<dbReference type="Proteomes" id="UP000295500">
    <property type="component" value="Unassembled WGS sequence"/>
</dbReference>
<dbReference type="Pfam" id="PF14691">
    <property type="entry name" value="Fer4_20"/>
    <property type="match status" value="1"/>
</dbReference>
<protein>
    <submittedName>
        <fullName evidence="10">Formate dehydrogenase major subunit</fullName>
    </submittedName>
</protein>
<dbReference type="FunFam" id="3.30.70.20:FF:000035">
    <property type="entry name" value="Iron hydrogenase 1"/>
    <property type="match status" value="1"/>
</dbReference>